<dbReference type="InterPro" id="IPR058852">
    <property type="entry name" value="HTH_77"/>
</dbReference>
<dbReference type="Gene3D" id="1.10.10.10">
    <property type="entry name" value="Winged helix-like DNA-binding domain superfamily/Winged helix DNA-binding domain"/>
    <property type="match status" value="1"/>
</dbReference>
<dbReference type="STRING" id="512565.AMIS_65690"/>
<dbReference type="SMART" id="SM01043">
    <property type="entry name" value="BTAD"/>
    <property type="match status" value="1"/>
</dbReference>
<dbReference type="GO" id="GO:0000160">
    <property type="term" value="P:phosphorelay signal transduction system"/>
    <property type="evidence" value="ECO:0007669"/>
    <property type="project" value="InterPro"/>
</dbReference>
<organism evidence="6 7">
    <name type="scientific">Actinoplanes missouriensis (strain ATCC 14538 / DSM 43046 / CBS 188.64 / JCM 3121 / NBRC 102363 / NCIMB 12654 / NRRL B-3342 / UNCC 431)</name>
    <dbReference type="NCBI Taxonomy" id="512565"/>
    <lineage>
        <taxon>Bacteria</taxon>
        <taxon>Bacillati</taxon>
        <taxon>Actinomycetota</taxon>
        <taxon>Actinomycetes</taxon>
        <taxon>Micromonosporales</taxon>
        <taxon>Micromonosporaceae</taxon>
        <taxon>Actinoplanes</taxon>
    </lineage>
</organism>
<dbReference type="KEGG" id="ams:AMIS_65690"/>
<dbReference type="eggNOG" id="COG3629">
    <property type="taxonomic scope" value="Bacteria"/>
</dbReference>
<keyword evidence="7" id="KW-1185">Reference proteome</keyword>
<evidence type="ECO:0000259" key="5">
    <source>
        <dbReference type="PROSITE" id="PS51755"/>
    </source>
</evidence>
<dbReference type="Pfam" id="PF03704">
    <property type="entry name" value="BTAD"/>
    <property type="match status" value="1"/>
</dbReference>
<dbReference type="SUPFAM" id="SSF48452">
    <property type="entry name" value="TPR-like"/>
    <property type="match status" value="1"/>
</dbReference>
<dbReference type="InterPro" id="IPR005158">
    <property type="entry name" value="BTAD"/>
</dbReference>
<dbReference type="InterPro" id="IPR027417">
    <property type="entry name" value="P-loop_NTPase"/>
</dbReference>
<protein>
    <submittedName>
        <fullName evidence="6">Putative AfsR-family transcriptional regulator</fullName>
    </submittedName>
</protein>
<dbReference type="SMART" id="SM00862">
    <property type="entry name" value="Trans_reg_C"/>
    <property type="match status" value="1"/>
</dbReference>
<dbReference type="Gene3D" id="1.25.40.10">
    <property type="entry name" value="Tetratricopeptide repeat domain"/>
    <property type="match status" value="2"/>
</dbReference>
<evidence type="ECO:0000256" key="3">
    <source>
        <dbReference type="PROSITE-ProRule" id="PRU01091"/>
    </source>
</evidence>
<comment type="similarity">
    <text evidence="1">Belongs to the AfsR/DnrI/RedD regulatory family.</text>
</comment>
<feature type="region of interest" description="Disordered" evidence="4">
    <location>
        <begin position="109"/>
        <end position="136"/>
    </location>
</feature>
<dbReference type="Proteomes" id="UP000007882">
    <property type="component" value="Chromosome"/>
</dbReference>
<dbReference type="GO" id="GO:0003677">
    <property type="term" value="F:DNA binding"/>
    <property type="evidence" value="ECO:0007669"/>
    <property type="project" value="UniProtKB-UniRule"/>
</dbReference>
<reference evidence="6 7" key="1">
    <citation type="submission" date="2012-02" db="EMBL/GenBank/DDBJ databases">
        <title>Complete genome sequence of Actinoplanes missouriensis 431 (= NBRC 102363).</title>
        <authorList>
            <person name="Ohnishi Y."/>
            <person name="Ishikawa J."/>
            <person name="Sekine M."/>
            <person name="Hosoyama A."/>
            <person name="Harada T."/>
            <person name="Narita H."/>
            <person name="Hata T."/>
            <person name="Konno Y."/>
            <person name="Tutikane K."/>
            <person name="Fujita N."/>
            <person name="Horinouchi S."/>
            <person name="Hayakawa M."/>
        </authorList>
    </citation>
    <scope>NUCLEOTIDE SEQUENCE [LARGE SCALE GENOMIC DNA]</scope>
    <source>
        <strain evidence="7">ATCC 14538 / DSM 43046 / CBS 188.64 / JCM 3121 / NBRC 102363 / NCIMB 12654 / NRRL B-3342 / UNCC 431</strain>
    </source>
</reference>
<dbReference type="EMBL" id="AP012319">
    <property type="protein sequence ID" value="BAL91789.1"/>
    <property type="molecule type" value="Genomic_DNA"/>
</dbReference>
<dbReference type="Pfam" id="PF25872">
    <property type="entry name" value="HTH_77"/>
    <property type="match status" value="1"/>
</dbReference>
<dbReference type="PROSITE" id="PS51755">
    <property type="entry name" value="OMPR_PHOB"/>
    <property type="match status" value="1"/>
</dbReference>
<evidence type="ECO:0000256" key="1">
    <source>
        <dbReference type="ARBA" id="ARBA00005820"/>
    </source>
</evidence>
<sequence length="951" mass="99667">MFVRVLGPFEVEGDDGLISVAGASQRAVLALLALRAGQPVGVSELIDALWPEDPPRSARNTLQSHVARLRARLGTPTLITHEPAGYCLHVPRETVDALRFESLLRAGGNGAGGNGPGGNGAGGNGPGGNKLGGNGSGADAEAVSLWRGVPLPEFPGEPFRGIAARLTTLYRHALIRHVRTLDPTLAADRLREAADADPCWEDGAVEMATALAAAGCRGEALDTLRRHCDAVIERLGLDPSERVRGAQQSLLRDRPPPPPAPVARDLALRVPLRYSSFLGRESERRQLELLLDEPDPGLVSVVGPGGVGKTRLVAETVRARPGVAWVDAADVREADFLHAVAVGVGARMAPHDVPLAVIAEAAARHPVVVLDNCEHVLEVAAELAEALRGVRVVVTSQESLRADGERVLRLGPLSPEAAGRLFCERARVPSSGAVGEIVERLDLMPLAIELAAVQAGALGVDELVARLDDRLDLLDRGRRGADPRHRTLRAVVEWSFALLDDASARLLRRLSVFAGGFTVAAAEAVTADEWLPRSRIAGLLAGLVDRSLVVRHGAGRFRLLETVRAYALEQAGAGLAAGPVRHAAAEFSGTLQRHATAMAAAAEELDARMRGADQASAVRDIDALLPDLRLAHARGDAAVRIRLAAAMYRYGYRCQQYEVLAWGRAVEADAPDVPAAVRADALAAAATHAWGRGDLAEARRLATAADPPGAPAHEVLGDVALVECDAETALTHYRAMGGEPLARVSGMTGEALVLAWSGRGAAAVAVASAAVELADGTGNPGARAEARYGLGEALGDLDPEAALTLLAEAETLAGTVDDRLFQAASGSAAVAIRSRHGDPAVALAAFRDVLRLWRRAGNDTLRAAALRNLVVLLARVGEDETAVLLDAALPRAAVYPAEAARLDRARAAAAERLGAGRVAEVARRGAMLGAARVTEEAARAIDAALARVRHR</sequence>
<dbReference type="RefSeq" id="WP_014446674.1">
    <property type="nucleotide sequence ID" value="NC_017093.1"/>
</dbReference>
<name>I0HFK2_ACTM4</name>
<dbReference type="HOGENOM" id="CLU_004665_1_0_11"/>
<dbReference type="InterPro" id="IPR001867">
    <property type="entry name" value="OmpR/PhoB-type_DNA-bd"/>
</dbReference>
<keyword evidence="2 3" id="KW-0238">DNA-binding</keyword>
<accession>I0HFK2</accession>
<evidence type="ECO:0000313" key="7">
    <source>
        <dbReference type="Proteomes" id="UP000007882"/>
    </source>
</evidence>
<dbReference type="Pfam" id="PF00486">
    <property type="entry name" value="Trans_reg_C"/>
    <property type="match status" value="1"/>
</dbReference>
<feature type="region of interest" description="Disordered" evidence="4">
    <location>
        <begin position="244"/>
        <end position="263"/>
    </location>
</feature>
<evidence type="ECO:0000256" key="4">
    <source>
        <dbReference type="SAM" id="MobiDB-lite"/>
    </source>
</evidence>
<feature type="DNA-binding region" description="OmpR/PhoB-type" evidence="3">
    <location>
        <begin position="1"/>
        <end position="90"/>
    </location>
</feature>
<proteinExistence type="inferred from homology"/>
<dbReference type="AlphaFoldDB" id="I0HFK2"/>
<dbReference type="PANTHER" id="PTHR47691">
    <property type="entry name" value="REGULATOR-RELATED"/>
    <property type="match status" value="1"/>
</dbReference>
<gene>
    <name evidence="6" type="ordered locus">AMIS_65690</name>
</gene>
<dbReference type="SUPFAM" id="SSF46894">
    <property type="entry name" value="C-terminal effector domain of the bipartite response regulators"/>
    <property type="match status" value="1"/>
</dbReference>
<evidence type="ECO:0000313" key="6">
    <source>
        <dbReference type="EMBL" id="BAL91789.1"/>
    </source>
</evidence>
<dbReference type="SUPFAM" id="SSF52540">
    <property type="entry name" value="P-loop containing nucleoside triphosphate hydrolases"/>
    <property type="match status" value="1"/>
</dbReference>
<dbReference type="PATRIC" id="fig|512565.3.peg.6570"/>
<evidence type="ECO:0000256" key="2">
    <source>
        <dbReference type="ARBA" id="ARBA00023125"/>
    </source>
</evidence>
<feature type="domain" description="OmpR/PhoB-type" evidence="5">
    <location>
        <begin position="1"/>
        <end position="90"/>
    </location>
</feature>
<dbReference type="InterPro" id="IPR041664">
    <property type="entry name" value="AAA_16"/>
</dbReference>
<dbReference type="GO" id="GO:0006355">
    <property type="term" value="P:regulation of DNA-templated transcription"/>
    <property type="evidence" value="ECO:0007669"/>
    <property type="project" value="InterPro"/>
</dbReference>
<dbReference type="Pfam" id="PF13191">
    <property type="entry name" value="AAA_16"/>
    <property type="match status" value="1"/>
</dbReference>
<dbReference type="Gene3D" id="3.40.50.300">
    <property type="entry name" value="P-loop containing nucleotide triphosphate hydrolases"/>
    <property type="match status" value="1"/>
</dbReference>
<dbReference type="InterPro" id="IPR016032">
    <property type="entry name" value="Sig_transdc_resp-reg_C-effctor"/>
</dbReference>
<dbReference type="InterPro" id="IPR011990">
    <property type="entry name" value="TPR-like_helical_dom_sf"/>
</dbReference>
<dbReference type="InterPro" id="IPR036388">
    <property type="entry name" value="WH-like_DNA-bd_sf"/>
</dbReference>
<dbReference type="eggNOG" id="COG3903">
    <property type="taxonomic scope" value="Bacteria"/>
</dbReference>
<dbReference type="PANTHER" id="PTHR47691:SF3">
    <property type="entry name" value="HTH-TYPE TRANSCRIPTIONAL REGULATOR RV0890C-RELATED"/>
    <property type="match status" value="1"/>
</dbReference>